<dbReference type="SUPFAM" id="SSF81321">
    <property type="entry name" value="Family A G protein-coupled receptor-like"/>
    <property type="match status" value="1"/>
</dbReference>
<name>A0A9W3BEF1_BIOGL</name>
<evidence type="ECO:0000256" key="5">
    <source>
        <dbReference type="ARBA" id="ARBA00023040"/>
    </source>
</evidence>
<evidence type="ECO:0000256" key="3">
    <source>
        <dbReference type="ARBA" id="ARBA00022692"/>
    </source>
</evidence>
<evidence type="ECO:0000313" key="13">
    <source>
        <dbReference type="RefSeq" id="XP_055897856.1"/>
    </source>
</evidence>
<dbReference type="AlphaFoldDB" id="A0A9W3BEF1"/>
<evidence type="ECO:0000313" key="12">
    <source>
        <dbReference type="Proteomes" id="UP001165740"/>
    </source>
</evidence>
<feature type="chain" id="PRO_5044703023" evidence="10">
    <location>
        <begin position="25"/>
        <end position="372"/>
    </location>
</feature>
<feature type="transmembrane region" description="Helical" evidence="9">
    <location>
        <begin position="222"/>
        <end position="248"/>
    </location>
</feature>
<evidence type="ECO:0000256" key="2">
    <source>
        <dbReference type="ARBA" id="ARBA00022475"/>
    </source>
</evidence>
<evidence type="ECO:0000256" key="1">
    <source>
        <dbReference type="ARBA" id="ARBA00004651"/>
    </source>
</evidence>
<evidence type="ECO:0000259" key="11">
    <source>
        <dbReference type="PROSITE" id="PS50262"/>
    </source>
</evidence>
<feature type="transmembrane region" description="Helical" evidence="9">
    <location>
        <begin position="99"/>
        <end position="120"/>
    </location>
</feature>
<feature type="transmembrane region" description="Helical" evidence="9">
    <location>
        <begin position="180"/>
        <end position="202"/>
    </location>
</feature>
<dbReference type="RefSeq" id="XP_055897859.1">
    <property type="nucleotide sequence ID" value="XM_056041884.1"/>
</dbReference>
<keyword evidence="10" id="KW-0732">Signal</keyword>
<keyword evidence="6 9" id="KW-0472">Membrane</keyword>
<dbReference type="InterPro" id="IPR017452">
    <property type="entry name" value="GPCR_Rhodpsn_7TM"/>
</dbReference>
<dbReference type="PANTHER" id="PTHR22752">
    <property type="entry name" value="G PROTEIN-COUPLED RECEPTOR"/>
    <property type="match status" value="1"/>
</dbReference>
<evidence type="ECO:0000256" key="9">
    <source>
        <dbReference type="SAM" id="Phobius"/>
    </source>
</evidence>
<feature type="transmembrane region" description="Helical" evidence="9">
    <location>
        <begin position="140"/>
        <end position="159"/>
    </location>
</feature>
<dbReference type="OMA" id="CKCSVYL"/>
<dbReference type="Gene3D" id="1.20.1070.10">
    <property type="entry name" value="Rhodopsin 7-helix transmembrane proteins"/>
    <property type="match status" value="1"/>
</dbReference>
<keyword evidence="8" id="KW-0807">Transducer</keyword>
<dbReference type="GeneID" id="106071004"/>
<feature type="transmembrane region" description="Helical" evidence="9">
    <location>
        <begin position="67"/>
        <end position="87"/>
    </location>
</feature>
<evidence type="ECO:0000256" key="7">
    <source>
        <dbReference type="ARBA" id="ARBA00023170"/>
    </source>
</evidence>
<keyword evidence="12" id="KW-1185">Reference proteome</keyword>
<dbReference type="OrthoDB" id="6376512at2759"/>
<accession>A0A9W3BEF1</accession>
<feature type="transmembrane region" description="Helical" evidence="9">
    <location>
        <begin position="275"/>
        <end position="297"/>
    </location>
</feature>
<evidence type="ECO:0000256" key="4">
    <source>
        <dbReference type="ARBA" id="ARBA00022989"/>
    </source>
</evidence>
<evidence type="ECO:0000313" key="16">
    <source>
        <dbReference type="RefSeq" id="XP_055897859.1"/>
    </source>
</evidence>
<gene>
    <name evidence="13 14 15 16" type="primary">LOC106071004</name>
</gene>
<dbReference type="RefSeq" id="XP_055897856.1">
    <property type="nucleotide sequence ID" value="XM_056041881.1"/>
</dbReference>
<sequence>MSGIRRTMTIGYILVMTCVAASQAVKDSQEAEVHIIVSPSSTASPFLEVPNKPSADSDDPEFTLQTFLTMMVTLLIVLTNCAIIMVASWTDSFVNFNKTFIYSLTLADLLIGLFITPYSIFLSVYRKWVFTSEMFCSVEAYVFTTLMTAKMYSLTWLNVDHYVAVRKPERYNVMMSSTRSLCWIVFSWIVAVSFCCPPLFSFQSAVFNKATSICMIDTKQQVAYMLTAGVLVSIPSLFAMGVTSAYLFTSSFKKRLQFYEKVYVELCSRPRNYHITCIMCLAFTIAWFPFVIINLVVKQAFQTQVNDFLQFFACWLGISTSFSQFFILIIWSADFRLHFLEVCQLPSWCKPCNRQSDTDSRDINIITIPKKR</sequence>
<evidence type="ECO:0000256" key="10">
    <source>
        <dbReference type="SAM" id="SignalP"/>
    </source>
</evidence>
<keyword evidence="7" id="KW-0675">Receptor</keyword>
<evidence type="ECO:0000313" key="14">
    <source>
        <dbReference type="RefSeq" id="XP_055897857.1"/>
    </source>
</evidence>
<evidence type="ECO:0000313" key="15">
    <source>
        <dbReference type="RefSeq" id="XP_055897858.1"/>
    </source>
</evidence>
<evidence type="ECO:0000256" key="6">
    <source>
        <dbReference type="ARBA" id="ARBA00023136"/>
    </source>
</evidence>
<reference evidence="13 14" key="1">
    <citation type="submission" date="2025-04" db="UniProtKB">
        <authorList>
            <consortium name="RefSeq"/>
        </authorList>
    </citation>
    <scope>IDENTIFICATION</scope>
</reference>
<dbReference type="RefSeq" id="XP_055897857.1">
    <property type="nucleotide sequence ID" value="XM_056041882.1"/>
</dbReference>
<protein>
    <submittedName>
        <fullName evidence="13 14">G-protein coupled receptor 161-like</fullName>
    </submittedName>
</protein>
<keyword evidence="3 9" id="KW-0812">Transmembrane</keyword>
<dbReference type="InterPro" id="IPR000276">
    <property type="entry name" value="GPCR_Rhodpsn"/>
</dbReference>
<dbReference type="RefSeq" id="XP_055897858.1">
    <property type="nucleotide sequence ID" value="XM_056041883.1"/>
</dbReference>
<keyword evidence="4 9" id="KW-1133">Transmembrane helix</keyword>
<dbReference type="PROSITE" id="PS50262">
    <property type="entry name" value="G_PROTEIN_RECEP_F1_2"/>
    <property type="match status" value="1"/>
</dbReference>
<dbReference type="Proteomes" id="UP001165740">
    <property type="component" value="Chromosome 9"/>
</dbReference>
<comment type="subcellular location">
    <subcellularLocation>
        <location evidence="1">Cell membrane</location>
        <topology evidence="1">Multi-pass membrane protein</topology>
    </subcellularLocation>
</comment>
<keyword evidence="5" id="KW-0297">G-protein coupled receptor</keyword>
<dbReference type="CDD" id="cd00637">
    <property type="entry name" value="7tm_classA_rhodopsin-like"/>
    <property type="match status" value="1"/>
</dbReference>
<dbReference type="GO" id="GO:0005886">
    <property type="term" value="C:plasma membrane"/>
    <property type="evidence" value="ECO:0007669"/>
    <property type="project" value="UniProtKB-SubCell"/>
</dbReference>
<feature type="transmembrane region" description="Helical" evidence="9">
    <location>
        <begin position="309"/>
        <end position="331"/>
    </location>
</feature>
<proteinExistence type="predicted"/>
<keyword evidence="2" id="KW-1003">Cell membrane</keyword>
<organism evidence="12 14">
    <name type="scientific">Biomphalaria glabrata</name>
    <name type="common">Bloodfluke planorb</name>
    <name type="synonym">Freshwater snail</name>
    <dbReference type="NCBI Taxonomy" id="6526"/>
    <lineage>
        <taxon>Eukaryota</taxon>
        <taxon>Metazoa</taxon>
        <taxon>Spiralia</taxon>
        <taxon>Lophotrochozoa</taxon>
        <taxon>Mollusca</taxon>
        <taxon>Gastropoda</taxon>
        <taxon>Heterobranchia</taxon>
        <taxon>Euthyneura</taxon>
        <taxon>Panpulmonata</taxon>
        <taxon>Hygrophila</taxon>
        <taxon>Lymnaeoidea</taxon>
        <taxon>Planorbidae</taxon>
        <taxon>Biomphalaria</taxon>
    </lineage>
</organism>
<feature type="signal peptide" evidence="10">
    <location>
        <begin position="1"/>
        <end position="24"/>
    </location>
</feature>
<evidence type="ECO:0000256" key="8">
    <source>
        <dbReference type="ARBA" id="ARBA00023224"/>
    </source>
</evidence>
<feature type="domain" description="G-protein coupled receptors family 1 profile" evidence="11">
    <location>
        <begin position="79"/>
        <end position="328"/>
    </location>
</feature>
<dbReference type="GO" id="GO:0004930">
    <property type="term" value="F:G protein-coupled receptor activity"/>
    <property type="evidence" value="ECO:0007669"/>
    <property type="project" value="UniProtKB-KW"/>
</dbReference>
<dbReference type="PRINTS" id="PR00237">
    <property type="entry name" value="GPCRRHODOPSN"/>
</dbReference>
<dbReference type="Pfam" id="PF00001">
    <property type="entry name" value="7tm_1"/>
    <property type="match status" value="1"/>
</dbReference>